<comment type="subcellular location">
    <subcellularLocation>
        <location evidence="1">Cell membrane</location>
        <topology evidence="1">Multi-pass membrane protein</topology>
    </subcellularLocation>
    <subcellularLocation>
        <location evidence="7">Membrane</location>
        <topology evidence="7">Multi-pass membrane protein</topology>
    </subcellularLocation>
</comment>
<dbReference type="NCBIfam" id="TIGR03818">
    <property type="entry name" value="MotA1"/>
    <property type="match status" value="1"/>
</dbReference>
<keyword evidence="12" id="KW-1185">Reference proteome</keyword>
<keyword evidence="6 8" id="KW-0472">Membrane</keyword>
<organism evidence="11 12">
    <name type="scientific">Ancylobacter rudongensis</name>
    <dbReference type="NCBI Taxonomy" id="177413"/>
    <lineage>
        <taxon>Bacteria</taxon>
        <taxon>Pseudomonadati</taxon>
        <taxon>Pseudomonadota</taxon>
        <taxon>Alphaproteobacteria</taxon>
        <taxon>Hyphomicrobiales</taxon>
        <taxon>Xanthobacteraceae</taxon>
        <taxon>Ancylobacter</taxon>
    </lineage>
</organism>
<dbReference type="PANTHER" id="PTHR30433">
    <property type="entry name" value="CHEMOTAXIS PROTEIN MOTA"/>
    <property type="match status" value="1"/>
</dbReference>
<keyword evidence="4" id="KW-0283">Flagellar rotation</keyword>
<reference evidence="12" key="1">
    <citation type="submission" date="2016-10" db="EMBL/GenBank/DDBJ databases">
        <authorList>
            <person name="Varghese N."/>
            <person name="Submissions S."/>
        </authorList>
    </citation>
    <scope>NUCLEOTIDE SEQUENCE [LARGE SCALE GENOMIC DNA]</scope>
    <source>
        <strain evidence="12">CGMCC 1.1761</strain>
    </source>
</reference>
<evidence type="ECO:0000256" key="4">
    <source>
        <dbReference type="ARBA" id="ARBA00022779"/>
    </source>
</evidence>
<keyword evidence="3 8" id="KW-0812">Transmembrane</keyword>
<feature type="transmembrane region" description="Helical" evidence="8">
    <location>
        <begin position="32"/>
        <end position="49"/>
    </location>
</feature>
<dbReference type="GO" id="GO:0015031">
    <property type="term" value="P:protein transport"/>
    <property type="evidence" value="ECO:0007669"/>
    <property type="project" value="UniProtKB-KW"/>
</dbReference>
<dbReference type="GO" id="GO:0006935">
    <property type="term" value="P:chemotaxis"/>
    <property type="evidence" value="ECO:0007669"/>
    <property type="project" value="InterPro"/>
</dbReference>
<evidence type="ECO:0000313" key="11">
    <source>
        <dbReference type="EMBL" id="SCW94639.1"/>
    </source>
</evidence>
<dbReference type="GO" id="GO:0071978">
    <property type="term" value="P:bacterial-type flagellum-dependent swarming motility"/>
    <property type="evidence" value="ECO:0007669"/>
    <property type="project" value="InterPro"/>
</dbReference>
<proteinExistence type="inferred from homology"/>
<evidence type="ECO:0000256" key="6">
    <source>
        <dbReference type="ARBA" id="ARBA00023136"/>
    </source>
</evidence>
<dbReference type="GO" id="GO:0005886">
    <property type="term" value="C:plasma membrane"/>
    <property type="evidence" value="ECO:0007669"/>
    <property type="project" value="UniProtKB-SubCell"/>
</dbReference>
<dbReference type="InterPro" id="IPR002898">
    <property type="entry name" value="MotA_ExbB_proton_chnl"/>
</dbReference>
<evidence type="ECO:0000256" key="5">
    <source>
        <dbReference type="ARBA" id="ARBA00022989"/>
    </source>
</evidence>
<dbReference type="InterPro" id="IPR046786">
    <property type="entry name" value="MotA_N"/>
</dbReference>
<evidence type="ECO:0000256" key="3">
    <source>
        <dbReference type="ARBA" id="ARBA00022692"/>
    </source>
</evidence>
<evidence type="ECO:0000256" key="2">
    <source>
        <dbReference type="ARBA" id="ARBA00022475"/>
    </source>
</evidence>
<dbReference type="InterPro" id="IPR047055">
    <property type="entry name" value="MotA-like"/>
</dbReference>
<evidence type="ECO:0000259" key="10">
    <source>
        <dbReference type="Pfam" id="PF20560"/>
    </source>
</evidence>
<sequence>MGILIGIVLGFASIGGGFVAMGGHLEVIWQPFEYVIIFGIAFATFLIANPMSTIKDTGKALGQAFTGKAPKRKDFLGLLGLLYALMRELRTRPRNEVEGHIDDPANSALFQHFPNILKDKELTQFICDYARLIVIGNARSHEIEGLMEQEISTIKKYKTKPAGALSTVAEGMPAIGICAAVLGIVKAMGAIDQSPEILGHYIASALVGTLIGIYTSYAILGPMAHSIKIMREKQVQPFIIVKQSLIAYMNGALPQIALEHGRKTISSSERPTIDEVEAEAISNVPTLTAVPQAA</sequence>
<feature type="transmembrane region" description="Helical" evidence="8">
    <location>
        <begin position="162"/>
        <end position="185"/>
    </location>
</feature>
<evidence type="ECO:0000259" key="9">
    <source>
        <dbReference type="Pfam" id="PF01618"/>
    </source>
</evidence>
<accession>A0A1G4UPD5</accession>
<evidence type="ECO:0000256" key="8">
    <source>
        <dbReference type="SAM" id="Phobius"/>
    </source>
</evidence>
<keyword evidence="7" id="KW-0813">Transport</keyword>
<feature type="domain" description="Motility protein A N-terminal" evidence="10">
    <location>
        <begin position="4"/>
        <end position="91"/>
    </location>
</feature>
<keyword evidence="2" id="KW-1003">Cell membrane</keyword>
<dbReference type="Pfam" id="PF20560">
    <property type="entry name" value="MotA_N"/>
    <property type="match status" value="1"/>
</dbReference>
<dbReference type="AlphaFoldDB" id="A0A1G4UPD5"/>
<dbReference type="Pfam" id="PF01618">
    <property type="entry name" value="MotA_ExbB"/>
    <property type="match status" value="1"/>
</dbReference>
<dbReference type="InterPro" id="IPR022522">
    <property type="entry name" value="Flagellar_motor_stator_MotA"/>
</dbReference>
<keyword evidence="5 8" id="KW-1133">Transmembrane helix</keyword>
<keyword evidence="7" id="KW-0653">Protein transport</keyword>
<evidence type="ECO:0000256" key="7">
    <source>
        <dbReference type="RuleBase" id="RU004057"/>
    </source>
</evidence>
<dbReference type="Proteomes" id="UP000198889">
    <property type="component" value="Unassembled WGS sequence"/>
</dbReference>
<evidence type="ECO:0000313" key="12">
    <source>
        <dbReference type="Proteomes" id="UP000198889"/>
    </source>
</evidence>
<dbReference type="RefSeq" id="WP_091443660.1">
    <property type="nucleotide sequence ID" value="NZ_FMTP01000009.1"/>
</dbReference>
<dbReference type="EMBL" id="FMTP01000009">
    <property type="protein sequence ID" value="SCW94639.1"/>
    <property type="molecule type" value="Genomic_DNA"/>
</dbReference>
<protein>
    <submittedName>
        <fullName evidence="11">Chemotaxis protein MotA</fullName>
    </submittedName>
</protein>
<gene>
    <name evidence="11" type="ORF">SAMN05660859_4120</name>
</gene>
<dbReference type="PANTHER" id="PTHR30433:SF4">
    <property type="entry name" value="MOTILITY PROTEIN A"/>
    <property type="match status" value="1"/>
</dbReference>
<dbReference type="STRING" id="177413.SAMN05660859_4120"/>
<name>A0A1G4UPD5_9HYPH</name>
<comment type="similarity">
    <text evidence="7">Belongs to the exbB/tolQ family.</text>
</comment>
<feature type="transmembrane region" description="Helical" evidence="8">
    <location>
        <begin position="197"/>
        <end position="220"/>
    </location>
</feature>
<feature type="domain" description="MotA/TolQ/ExbB proton channel" evidence="9">
    <location>
        <begin position="135"/>
        <end position="235"/>
    </location>
</feature>
<evidence type="ECO:0000256" key="1">
    <source>
        <dbReference type="ARBA" id="ARBA00004651"/>
    </source>
</evidence>